<organism evidence="1 2">
    <name type="scientific">Salvia divinorum</name>
    <name type="common">Maria pastora</name>
    <name type="synonym">Diviner's sage</name>
    <dbReference type="NCBI Taxonomy" id="28513"/>
    <lineage>
        <taxon>Eukaryota</taxon>
        <taxon>Viridiplantae</taxon>
        <taxon>Streptophyta</taxon>
        <taxon>Embryophyta</taxon>
        <taxon>Tracheophyta</taxon>
        <taxon>Spermatophyta</taxon>
        <taxon>Magnoliopsida</taxon>
        <taxon>eudicotyledons</taxon>
        <taxon>Gunneridae</taxon>
        <taxon>Pentapetalae</taxon>
        <taxon>asterids</taxon>
        <taxon>lamiids</taxon>
        <taxon>Lamiales</taxon>
        <taxon>Lamiaceae</taxon>
        <taxon>Nepetoideae</taxon>
        <taxon>Mentheae</taxon>
        <taxon>Salviinae</taxon>
        <taxon>Salvia</taxon>
        <taxon>Salvia subgen. Calosphace</taxon>
    </lineage>
</organism>
<dbReference type="AlphaFoldDB" id="A0ABD1GH20"/>
<comment type="caution">
    <text evidence="1">The sequence shown here is derived from an EMBL/GenBank/DDBJ whole genome shotgun (WGS) entry which is preliminary data.</text>
</comment>
<proteinExistence type="predicted"/>
<accession>A0ABD1GH20</accession>
<sequence>MLLGKRICVGWNRLLLLLPVVILITRLLSVKELHQQRDFQDVSKEKSKKPYPLIQGPAAGEGLSDRLQCQAFSGTRALNTTQFLKIPSNCLPIVTLVTVFITYNSTADGRPTELVTGGNMSYNKVERSMAILNVFLNFVQ</sequence>
<name>A0ABD1GH20_SALDI</name>
<evidence type="ECO:0000313" key="2">
    <source>
        <dbReference type="Proteomes" id="UP001567538"/>
    </source>
</evidence>
<reference evidence="1 2" key="1">
    <citation type="submission" date="2024-06" db="EMBL/GenBank/DDBJ databases">
        <title>A chromosome level genome sequence of Diviner's sage (Salvia divinorum).</title>
        <authorList>
            <person name="Ford S.A."/>
            <person name="Ro D.-K."/>
            <person name="Ness R.W."/>
            <person name="Phillips M.A."/>
        </authorList>
    </citation>
    <scope>NUCLEOTIDE SEQUENCE [LARGE SCALE GENOMIC DNA]</scope>
    <source>
        <strain evidence="1">SAF-2024a</strain>
        <tissue evidence="1">Leaf</tissue>
    </source>
</reference>
<dbReference type="PANTHER" id="PTHR35723">
    <property type="entry name" value="POLYPHOSPHATIDYLINOSITOL PHOSPHATASE"/>
    <property type="match status" value="1"/>
</dbReference>
<gene>
    <name evidence="1" type="ORF">AAHA92_20396</name>
</gene>
<dbReference type="EMBL" id="JBEAFC010000008">
    <property type="protein sequence ID" value="KAL1543420.1"/>
    <property type="molecule type" value="Genomic_DNA"/>
</dbReference>
<dbReference type="Proteomes" id="UP001567538">
    <property type="component" value="Unassembled WGS sequence"/>
</dbReference>
<evidence type="ECO:0000313" key="1">
    <source>
        <dbReference type="EMBL" id="KAL1543420.1"/>
    </source>
</evidence>
<protein>
    <submittedName>
        <fullName evidence="1">Uncharacterized protein</fullName>
    </submittedName>
</protein>
<keyword evidence="2" id="KW-1185">Reference proteome</keyword>